<name>A0A0E9PCX8_ANGAN</name>
<reference evidence="1" key="1">
    <citation type="submission" date="2014-11" db="EMBL/GenBank/DDBJ databases">
        <authorList>
            <person name="Amaro Gonzalez C."/>
        </authorList>
    </citation>
    <scope>NUCLEOTIDE SEQUENCE</scope>
</reference>
<proteinExistence type="predicted"/>
<protein>
    <submittedName>
        <fullName evidence="1">Uncharacterized protein</fullName>
    </submittedName>
</protein>
<dbReference type="EMBL" id="GBXM01106218">
    <property type="protein sequence ID" value="JAH02359.1"/>
    <property type="molecule type" value="Transcribed_RNA"/>
</dbReference>
<organism evidence="1">
    <name type="scientific">Anguilla anguilla</name>
    <name type="common">European freshwater eel</name>
    <name type="synonym">Muraena anguilla</name>
    <dbReference type="NCBI Taxonomy" id="7936"/>
    <lineage>
        <taxon>Eukaryota</taxon>
        <taxon>Metazoa</taxon>
        <taxon>Chordata</taxon>
        <taxon>Craniata</taxon>
        <taxon>Vertebrata</taxon>
        <taxon>Euteleostomi</taxon>
        <taxon>Actinopterygii</taxon>
        <taxon>Neopterygii</taxon>
        <taxon>Teleostei</taxon>
        <taxon>Anguilliformes</taxon>
        <taxon>Anguillidae</taxon>
        <taxon>Anguilla</taxon>
    </lineage>
</organism>
<accession>A0A0E9PCX8</accession>
<reference evidence="1" key="2">
    <citation type="journal article" date="2015" name="Fish Shellfish Immunol.">
        <title>Early steps in the European eel (Anguilla anguilla)-Vibrio vulnificus interaction in the gills: Role of the RtxA13 toxin.</title>
        <authorList>
            <person name="Callol A."/>
            <person name="Pajuelo D."/>
            <person name="Ebbesson L."/>
            <person name="Teles M."/>
            <person name="MacKenzie S."/>
            <person name="Amaro C."/>
        </authorList>
    </citation>
    <scope>NUCLEOTIDE SEQUENCE</scope>
</reference>
<evidence type="ECO:0000313" key="1">
    <source>
        <dbReference type="EMBL" id="JAH02359.1"/>
    </source>
</evidence>
<dbReference type="AlphaFoldDB" id="A0A0E9PCX8"/>
<sequence length="33" mass="3762">MRRLNAVGLKGCVAVKKPPLRKGNKYKRSKNLH</sequence>